<dbReference type="AlphaFoldDB" id="B3T5J9"/>
<feature type="transmembrane region" description="Helical" evidence="2">
    <location>
        <begin position="6"/>
        <end position="23"/>
    </location>
</feature>
<dbReference type="EMBL" id="EU016611">
    <property type="protein sequence ID" value="ABZ07858.1"/>
    <property type="molecule type" value="Genomic_DNA"/>
</dbReference>
<name>B3T5J9_9ARCH</name>
<protein>
    <submittedName>
        <fullName evidence="3">Uncharacterized protein</fullName>
    </submittedName>
</protein>
<feature type="region of interest" description="Disordered" evidence="1">
    <location>
        <begin position="33"/>
        <end position="95"/>
    </location>
</feature>
<accession>B3T5J9</accession>
<feature type="compositionally biased region" description="Basic and acidic residues" evidence="1">
    <location>
        <begin position="68"/>
        <end position="95"/>
    </location>
</feature>
<proteinExistence type="predicted"/>
<keyword evidence="2" id="KW-0812">Transmembrane</keyword>
<reference evidence="3" key="1">
    <citation type="journal article" date="2008" name="ISME J.">
        <title>Genomic patterns of recombination, clonal divergence and environment in marine microbial populations.</title>
        <authorList>
            <person name="Konstantinidis K.T."/>
            <person name="Delong E.F."/>
        </authorList>
    </citation>
    <scope>NUCLEOTIDE SEQUENCE</scope>
</reference>
<sequence length="95" mass="11253">MEDPTGGLWIYLIFLIIPLARILPRILRKYRRKNAGSESDEQHSQEGFFANDLLPKRPRFRQVPPEPLRFREKEPPEPQPKPEKKDGWVGKDDFK</sequence>
<keyword evidence="2" id="KW-1133">Transmembrane helix</keyword>
<evidence type="ECO:0000313" key="3">
    <source>
        <dbReference type="EMBL" id="ABZ07858.1"/>
    </source>
</evidence>
<organism evidence="3">
    <name type="scientific">uncultured marine crenarchaeote HF4000_ANIW141J13</name>
    <dbReference type="NCBI Taxonomy" id="455577"/>
    <lineage>
        <taxon>Archaea</taxon>
        <taxon>Nitrososphaerota</taxon>
        <taxon>Nitrososphaeria</taxon>
        <taxon>Nitrosopumilales</taxon>
        <taxon>environmental samples</taxon>
    </lineage>
</organism>
<evidence type="ECO:0000256" key="2">
    <source>
        <dbReference type="SAM" id="Phobius"/>
    </source>
</evidence>
<evidence type="ECO:0000256" key="1">
    <source>
        <dbReference type="SAM" id="MobiDB-lite"/>
    </source>
</evidence>
<gene>
    <name evidence="3" type="ORF">ALOHA_HF4000ANIW141J13ctg1g27</name>
</gene>
<keyword evidence="2" id="KW-0472">Membrane</keyword>